<dbReference type="InterPro" id="IPR036388">
    <property type="entry name" value="WH-like_DNA-bd_sf"/>
</dbReference>
<feature type="binding site" evidence="7">
    <location>
        <position position="99"/>
    </location>
    <ligand>
        <name>Zn(2+)</name>
        <dbReference type="ChEBI" id="CHEBI:29105"/>
    </ligand>
</feature>
<evidence type="ECO:0000313" key="9">
    <source>
        <dbReference type="EMBL" id="KRN15615.1"/>
    </source>
</evidence>
<dbReference type="Proteomes" id="UP000051442">
    <property type="component" value="Unassembled WGS sequence"/>
</dbReference>
<dbReference type="InterPro" id="IPR043135">
    <property type="entry name" value="Fur_C"/>
</dbReference>
<sequence>MNNDALDTALQQLRQKHIRITPQRKLILNYLITHENHPAVETIYEELAPQMASLSLATVYNTLNKFVELGIVIEIPNENGGVRYDFFGQPHYHAICENCGKVTDIYDPQLPEIEKMIQLTAKQQSGYTFSSSHIELYGLCPECQVKLQSVEQGA</sequence>
<evidence type="ECO:0000256" key="3">
    <source>
        <dbReference type="ARBA" id="ARBA00022833"/>
    </source>
</evidence>
<dbReference type="Pfam" id="PF01475">
    <property type="entry name" value="FUR"/>
    <property type="match status" value="1"/>
</dbReference>
<organism evidence="9 10">
    <name type="scientific">Secundilactobacillus similis DSM 23365 = JCM 2765</name>
    <dbReference type="NCBI Taxonomy" id="1423804"/>
    <lineage>
        <taxon>Bacteria</taxon>
        <taxon>Bacillati</taxon>
        <taxon>Bacillota</taxon>
        <taxon>Bacilli</taxon>
        <taxon>Lactobacillales</taxon>
        <taxon>Lactobacillaceae</taxon>
        <taxon>Secundilactobacillus</taxon>
    </lineage>
</organism>
<keyword evidence="8" id="KW-0408">Iron</keyword>
<reference evidence="9 10" key="1">
    <citation type="journal article" date="2015" name="Genome Announc.">
        <title>Expanding the biotechnology potential of lactobacilli through comparative genomics of 213 strains and associated genera.</title>
        <authorList>
            <person name="Sun Z."/>
            <person name="Harris H.M."/>
            <person name="McCann A."/>
            <person name="Guo C."/>
            <person name="Argimon S."/>
            <person name="Zhang W."/>
            <person name="Yang X."/>
            <person name="Jeffery I.B."/>
            <person name="Cooney J.C."/>
            <person name="Kagawa T.F."/>
            <person name="Liu W."/>
            <person name="Song Y."/>
            <person name="Salvetti E."/>
            <person name="Wrobel A."/>
            <person name="Rasinkangas P."/>
            <person name="Parkhill J."/>
            <person name="Rea M.C."/>
            <person name="O'Sullivan O."/>
            <person name="Ritari J."/>
            <person name="Douillard F.P."/>
            <person name="Paul Ross R."/>
            <person name="Yang R."/>
            <person name="Briner A.E."/>
            <person name="Felis G.E."/>
            <person name="de Vos W.M."/>
            <person name="Barrangou R."/>
            <person name="Klaenhammer T.R."/>
            <person name="Caufield P.W."/>
            <person name="Cui Y."/>
            <person name="Zhang H."/>
            <person name="O'Toole P.W."/>
        </authorList>
    </citation>
    <scope>NUCLEOTIDE SEQUENCE [LARGE SCALE GENOMIC DNA]</scope>
    <source>
        <strain evidence="9 10">DSM 23365</strain>
    </source>
</reference>
<keyword evidence="4" id="KW-0805">Transcription regulation</keyword>
<evidence type="ECO:0000313" key="10">
    <source>
        <dbReference type="Proteomes" id="UP000051442"/>
    </source>
</evidence>
<comment type="cofactor">
    <cofactor evidence="8">
        <name>Mn(2+)</name>
        <dbReference type="ChEBI" id="CHEBI:29035"/>
    </cofactor>
    <cofactor evidence="8">
        <name>Fe(2+)</name>
        <dbReference type="ChEBI" id="CHEBI:29033"/>
    </cofactor>
    <text evidence="8">Binds 1 Mn(2+) or Fe(2+) ion per subunit.</text>
</comment>
<dbReference type="Gene3D" id="1.10.10.10">
    <property type="entry name" value="Winged helix-like DNA-binding domain superfamily/Winged helix DNA-binding domain"/>
    <property type="match status" value="1"/>
</dbReference>
<dbReference type="GO" id="GO:0000976">
    <property type="term" value="F:transcription cis-regulatory region binding"/>
    <property type="evidence" value="ECO:0007669"/>
    <property type="project" value="TreeGrafter"/>
</dbReference>
<evidence type="ECO:0000256" key="2">
    <source>
        <dbReference type="ARBA" id="ARBA00022491"/>
    </source>
</evidence>
<evidence type="ECO:0000256" key="4">
    <source>
        <dbReference type="ARBA" id="ARBA00023015"/>
    </source>
</evidence>
<evidence type="ECO:0000256" key="5">
    <source>
        <dbReference type="ARBA" id="ARBA00023125"/>
    </source>
</evidence>
<dbReference type="GO" id="GO:0045892">
    <property type="term" value="P:negative regulation of DNA-templated transcription"/>
    <property type="evidence" value="ECO:0007669"/>
    <property type="project" value="TreeGrafter"/>
</dbReference>
<comment type="caution">
    <text evidence="9">The sequence shown here is derived from an EMBL/GenBank/DDBJ whole genome shotgun (WGS) entry which is preliminary data.</text>
</comment>
<feature type="binding site" evidence="8">
    <location>
        <position position="114"/>
    </location>
    <ligand>
        <name>Fe cation</name>
        <dbReference type="ChEBI" id="CHEBI:24875"/>
    </ligand>
</feature>
<feature type="binding site" evidence="7">
    <location>
        <position position="140"/>
    </location>
    <ligand>
        <name>Zn(2+)</name>
        <dbReference type="ChEBI" id="CHEBI:29105"/>
    </ligand>
</feature>
<dbReference type="InterPro" id="IPR002481">
    <property type="entry name" value="FUR"/>
</dbReference>
<gene>
    <name evidence="9" type="ORF">FD14_GL002959</name>
</gene>
<keyword evidence="6" id="KW-0804">Transcription</keyword>
<keyword evidence="5" id="KW-0238">DNA-binding</keyword>
<keyword evidence="10" id="KW-1185">Reference proteome</keyword>
<keyword evidence="7" id="KW-0479">Metal-binding</keyword>
<feature type="binding site" evidence="7">
    <location>
        <position position="143"/>
    </location>
    <ligand>
        <name>Zn(2+)</name>
        <dbReference type="ChEBI" id="CHEBI:29105"/>
    </ligand>
</feature>
<evidence type="ECO:0000256" key="6">
    <source>
        <dbReference type="ARBA" id="ARBA00023163"/>
    </source>
</evidence>
<comment type="cofactor">
    <cofactor evidence="7">
        <name>Zn(2+)</name>
        <dbReference type="ChEBI" id="CHEBI:29105"/>
    </cofactor>
    <text evidence="7">Binds 1 zinc ion per subunit.</text>
</comment>
<dbReference type="CDD" id="cd07153">
    <property type="entry name" value="Fur_like"/>
    <property type="match status" value="1"/>
</dbReference>
<dbReference type="GO" id="GO:0003700">
    <property type="term" value="F:DNA-binding transcription factor activity"/>
    <property type="evidence" value="ECO:0007669"/>
    <property type="project" value="InterPro"/>
</dbReference>
<dbReference type="Gene3D" id="3.30.1490.190">
    <property type="match status" value="1"/>
</dbReference>
<dbReference type="RefSeq" id="WP_054737347.1">
    <property type="nucleotide sequence ID" value="NZ_AYZM01000178.1"/>
</dbReference>
<dbReference type="AlphaFoldDB" id="A0A0R2EGR0"/>
<dbReference type="SUPFAM" id="SSF46785">
    <property type="entry name" value="Winged helix' DNA-binding domain"/>
    <property type="match status" value="1"/>
</dbReference>
<dbReference type="STRING" id="1423804.FD14_GL002959"/>
<dbReference type="OrthoDB" id="8659436at2"/>
<comment type="similarity">
    <text evidence="1">Belongs to the Fur family.</text>
</comment>
<evidence type="ECO:0000256" key="1">
    <source>
        <dbReference type="ARBA" id="ARBA00007957"/>
    </source>
</evidence>
<dbReference type="PATRIC" id="fig|1423804.4.peg.3185"/>
<evidence type="ECO:0000256" key="7">
    <source>
        <dbReference type="PIRSR" id="PIRSR602481-1"/>
    </source>
</evidence>
<proteinExistence type="inferred from homology"/>
<dbReference type="InterPro" id="IPR036390">
    <property type="entry name" value="WH_DNA-bd_sf"/>
</dbReference>
<protein>
    <submittedName>
        <fullName evidence="9">Ferric uptake regulator</fullName>
    </submittedName>
</protein>
<name>A0A0R2EGR0_9LACO</name>
<dbReference type="GO" id="GO:0008270">
    <property type="term" value="F:zinc ion binding"/>
    <property type="evidence" value="ECO:0007669"/>
    <property type="project" value="TreeGrafter"/>
</dbReference>
<dbReference type="PANTHER" id="PTHR33202:SF8">
    <property type="entry name" value="PEROXIDE-RESPONSIVE REPRESSOR PERR"/>
    <property type="match status" value="1"/>
</dbReference>
<dbReference type="GO" id="GO:1900376">
    <property type="term" value="P:regulation of secondary metabolite biosynthetic process"/>
    <property type="evidence" value="ECO:0007669"/>
    <property type="project" value="TreeGrafter"/>
</dbReference>
<feature type="binding site" evidence="7">
    <location>
        <position position="96"/>
    </location>
    <ligand>
        <name>Zn(2+)</name>
        <dbReference type="ChEBI" id="CHEBI:29105"/>
    </ligand>
</feature>
<keyword evidence="3 7" id="KW-0862">Zinc</keyword>
<dbReference type="EMBL" id="AYZM01000178">
    <property type="protein sequence ID" value="KRN15615.1"/>
    <property type="molecule type" value="Genomic_DNA"/>
</dbReference>
<keyword evidence="2" id="KW-0678">Repressor</keyword>
<evidence type="ECO:0000256" key="8">
    <source>
        <dbReference type="PIRSR" id="PIRSR602481-2"/>
    </source>
</evidence>
<dbReference type="PANTHER" id="PTHR33202">
    <property type="entry name" value="ZINC UPTAKE REGULATION PROTEIN"/>
    <property type="match status" value="1"/>
</dbReference>
<accession>A0A0R2EGR0</accession>